<dbReference type="GO" id="GO:0016757">
    <property type="term" value="F:glycosyltransferase activity"/>
    <property type="evidence" value="ECO:0007669"/>
    <property type="project" value="UniProtKB-KW"/>
</dbReference>
<evidence type="ECO:0000313" key="2">
    <source>
        <dbReference type="EMBL" id="MFD1673665.1"/>
    </source>
</evidence>
<sequence length="517" mass="58628">MKLGIVSDTNPNARDGAQIYGATFAENTWLEALLRYWDDTLIILTSDQNDQAIRAYIHQVSITKQVQCNVTVRHISELPLLDGDLDVLYDPNGMRVKALSEVRRTFTKQFQLVCAYHTLSYNHLRPLWSDWCSTDWRDGDAILGSSSTSIHALQHLLSDNAGNVFNHPQVYHCPLAVNLNNFNLVERLRARKLLGLPTATGIVTFLGRLSPYDKTDLTVPMIGLKKLLMDRDVLLLVVGDDYYKYSSAIRRTASQLGLDDKVLIIPNAGMWDRSLFYSASDVVLCLSDSVQESFGLTPLEAMASGCVVVTSEWDGYKETVIPEQTGLFVPTYTIQSEKYGPWANLVPWQIHHLQMAQQVAIDLEQLSLAVERGLYDEELRRKCLGHGPKHVMQHYTQEAWVHRFRTIISKEAIPVSWPSNCQFKDPFHGYPSRIIQPDNRLTSQSYAGNILNIVYQGIPNLTRILQYKDILSALEEVSLVQSISWEDCVFSLKMKQIKNPQSALLFLLKHGFISLQE</sequence>
<evidence type="ECO:0000259" key="1">
    <source>
        <dbReference type="Pfam" id="PF00534"/>
    </source>
</evidence>
<dbReference type="Gene3D" id="3.40.50.2000">
    <property type="entry name" value="Glycogen Phosphorylase B"/>
    <property type="match status" value="2"/>
</dbReference>
<dbReference type="PANTHER" id="PTHR12526:SF634">
    <property type="entry name" value="BLL3361 PROTEIN"/>
    <property type="match status" value="1"/>
</dbReference>
<dbReference type="Pfam" id="PF00534">
    <property type="entry name" value="Glycos_transf_1"/>
    <property type="match status" value="1"/>
</dbReference>
<dbReference type="RefSeq" id="WP_377941145.1">
    <property type="nucleotide sequence ID" value="NZ_JBHUCX010000010.1"/>
</dbReference>
<reference evidence="3" key="1">
    <citation type="journal article" date="2019" name="Int. J. Syst. Evol. Microbiol.">
        <title>The Global Catalogue of Microorganisms (GCM) 10K type strain sequencing project: providing services to taxonomists for standard genome sequencing and annotation.</title>
        <authorList>
            <consortium name="The Broad Institute Genomics Platform"/>
            <consortium name="The Broad Institute Genome Sequencing Center for Infectious Disease"/>
            <person name="Wu L."/>
            <person name="Ma J."/>
        </authorList>
    </citation>
    <scope>NUCLEOTIDE SEQUENCE [LARGE SCALE GENOMIC DNA]</scope>
    <source>
        <strain evidence="3">CGMCC 1.12286</strain>
    </source>
</reference>
<organism evidence="2 3">
    <name type="scientific">Alicyclobacillus fodiniaquatilis</name>
    <dbReference type="NCBI Taxonomy" id="1661150"/>
    <lineage>
        <taxon>Bacteria</taxon>
        <taxon>Bacillati</taxon>
        <taxon>Bacillota</taxon>
        <taxon>Bacilli</taxon>
        <taxon>Bacillales</taxon>
        <taxon>Alicyclobacillaceae</taxon>
        <taxon>Alicyclobacillus</taxon>
    </lineage>
</organism>
<dbReference type="EC" id="2.4.-.-" evidence="2"/>
<proteinExistence type="predicted"/>
<dbReference type="PANTHER" id="PTHR12526">
    <property type="entry name" value="GLYCOSYLTRANSFERASE"/>
    <property type="match status" value="1"/>
</dbReference>
<keyword evidence="3" id="KW-1185">Reference proteome</keyword>
<feature type="domain" description="Glycosyl transferase family 1" evidence="1">
    <location>
        <begin position="191"/>
        <end position="335"/>
    </location>
</feature>
<comment type="caution">
    <text evidence="2">The sequence shown here is derived from an EMBL/GenBank/DDBJ whole genome shotgun (WGS) entry which is preliminary data.</text>
</comment>
<dbReference type="Proteomes" id="UP001597079">
    <property type="component" value="Unassembled WGS sequence"/>
</dbReference>
<dbReference type="SUPFAM" id="SSF53756">
    <property type="entry name" value="UDP-Glycosyltransferase/glycogen phosphorylase"/>
    <property type="match status" value="1"/>
</dbReference>
<name>A0ABW4JCK6_9BACL</name>
<gene>
    <name evidence="2" type="ORF">ACFSB2_02940</name>
</gene>
<dbReference type="EMBL" id="JBHUCX010000010">
    <property type="protein sequence ID" value="MFD1673665.1"/>
    <property type="molecule type" value="Genomic_DNA"/>
</dbReference>
<protein>
    <submittedName>
        <fullName evidence="2">Glycosyltransferase family 4 protein</fullName>
        <ecNumber evidence="2">2.4.-.-</ecNumber>
    </submittedName>
</protein>
<dbReference type="InterPro" id="IPR001296">
    <property type="entry name" value="Glyco_trans_1"/>
</dbReference>
<accession>A0ABW4JCK6</accession>
<keyword evidence="2" id="KW-0808">Transferase</keyword>
<dbReference type="CDD" id="cd03801">
    <property type="entry name" value="GT4_PimA-like"/>
    <property type="match status" value="1"/>
</dbReference>
<evidence type="ECO:0000313" key="3">
    <source>
        <dbReference type="Proteomes" id="UP001597079"/>
    </source>
</evidence>
<keyword evidence="2" id="KW-0328">Glycosyltransferase</keyword>